<keyword evidence="1" id="KW-0489">Methyltransferase</keyword>
<dbReference type="PROSITE" id="PS51683">
    <property type="entry name" value="SAM_OMT_II"/>
    <property type="match status" value="1"/>
</dbReference>
<dbReference type="Gene3D" id="1.10.10.10">
    <property type="entry name" value="Winged helix-like DNA-binding domain superfamily/Winged helix DNA-binding domain"/>
    <property type="match status" value="1"/>
</dbReference>
<reference evidence="9" key="1">
    <citation type="journal article" date="2024" name="IScience">
        <title>Strigolactones Initiate the Formation of Haustorium-like Structures in Castilleja.</title>
        <authorList>
            <person name="Buerger M."/>
            <person name="Peterson D."/>
            <person name="Chory J."/>
        </authorList>
    </citation>
    <scope>NUCLEOTIDE SEQUENCE [LARGE SCALE GENOMIC DNA]</scope>
</reference>
<dbReference type="GO" id="GO:0008757">
    <property type="term" value="F:S-adenosylmethionine-dependent methyltransferase activity"/>
    <property type="evidence" value="ECO:0007669"/>
    <property type="project" value="UniProtKB-ARBA"/>
</dbReference>
<dbReference type="FunFam" id="1.10.10.10:FF:000357">
    <property type="entry name" value="Caffeic acid 3-O-methyltransferase"/>
    <property type="match status" value="1"/>
</dbReference>
<evidence type="ECO:0000256" key="3">
    <source>
        <dbReference type="ARBA" id="ARBA00022691"/>
    </source>
</evidence>
<evidence type="ECO:0000256" key="2">
    <source>
        <dbReference type="ARBA" id="ARBA00022679"/>
    </source>
</evidence>
<dbReference type="PANTHER" id="PTHR11746">
    <property type="entry name" value="O-METHYLTRANSFERASE"/>
    <property type="match status" value="1"/>
</dbReference>
<evidence type="ECO:0000313" key="8">
    <source>
        <dbReference type="EMBL" id="KAL3642466.1"/>
    </source>
</evidence>
<dbReference type="Proteomes" id="UP001632038">
    <property type="component" value="Unassembled WGS sequence"/>
</dbReference>
<dbReference type="Gene3D" id="3.40.50.150">
    <property type="entry name" value="Vaccinia Virus protein VP39"/>
    <property type="match status" value="1"/>
</dbReference>
<feature type="domain" description="O-methyltransferase C-terminal" evidence="6">
    <location>
        <begin position="138"/>
        <end position="340"/>
    </location>
</feature>
<name>A0ABD3DLE2_9LAMI</name>
<evidence type="ECO:0000256" key="4">
    <source>
        <dbReference type="ARBA" id="ARBA00034481"/>
    </source>
</evidence>
<protein>
    <submittedName>
        <fullName evidence="8">Uncharacterized protein</fullName>
    </submittedName>
</protein>
<evidence type="ECO:0000259" key="7">
    <source>
        <dbReference type="Pfam" id="PF08100"/>
    </source>
</evidence>
<dbReference type="GO" id="GO:0032259">
    <property type="term" value="P:methylation"/>
    <property type="evidence" value="ECO:0007669"/>
    <property type="project" value="UniProtKB-KW"/>
</dbReference>
<dbReference type="GO" id="GO:0009813">
    <property type="term" value="P:flavonoid biosynthetic process"/>
    <property type="evidence" value="ECO:0007669"/>
    <property type="project" value="UniProtKB-ARBA"/>
</dbReference>
<dbReference type="InterPro" id="IPR001077">
    <property type="entry name" value="COMT_C"/>
</dbReference>
<evidence type="ECO:0000256" key="5">
    <source>
        <dbReference type="PIRSR" id="PIRSR005739-1"/>
    </source>
</evidence>
<gene>
    <name evidence="8" type="ORF">CASFOL_013281</name>
</gene>
<comment type="caution">
    <text evidence="8">The sequence shown here is derived from an EMBL/GenBank/DDBJ whole genome shotgun (WGS) entry which is preliminary data.</text>
</comment>
<dbReference type="SUPFAM" id="SSF53335">
    <property type="entry name" value="S-adenosyl-L-methionine-dependent methyltransferases"/>
    <property type="match status" value="1"/>
</dbReference>
<dbReference type="InterPro" id="IPR016461">
    <property type="entry name" value="COMT-like"/>
</dbReference>
<comment type="similarity">
    <text evidence="4">Belongs to the class I-like SAM-binding methyltransferase superfamily. Cation-independent O-methyltransferase family. COMT subfamily.</text>
</comment>
<sequence>MTSMEHVLISPDDEAGVVALAACASHIFPKALKAAIELDIFEIVGRAHGDGLSPSEIASQLPTGNVDRTVVVLDSLLRLLVTRSLLTCSICKLANGSIERRYGLALAGRFFVGDENGGSLVPYFDYVSRDEPMQQISFKDAVLEGGNIFEKPHGKSYYGSLASDPESGRIFDNAMGAHSTMLMKKVVKIYNGFEGLSSLVNVGGGNGATLDSIVSNFPSIRAINFDLQHVVQIAPSYIGMEHIGGDMFLEVPKGEAILLKFVLHNWGDEQCTKLLNNCYKALPNKGKVIVMECIMPNSPQTDHIHATYVSQQDIVMAILSQGKERTEDEFKAMAMGAGFAEFKVVCCVYGIWIMEFYKLVQPNQIIG</sequence>
<evidence type="ECO:0000256" key="1">
    <source>
        <dbReference type="ARBA" id="ARBA00022603"/>
    </source>
</evidence>
<feature type="active site" description="Proton acceptor" evidence="5">
    <location>
        <position position="264"/>
    </location>
</feature>
<dbReference type="SUPFAM" id="SSF46785">
    <property type="entry name" value="Winged helix' DNA-binding domain"/>
    <property type="match status" value="1"/>
</dbReference>
<dbReference type="Pfam" id="PF08100">
    <property type="entry name" value="Dimerisation"/>
    <property type="match status" value="1"/>
</dbReference>
<dbReference type="InterPro" id="IPR029063">
    <property type="entry name" value="SAM-dependent_MTases_sf"/>
</dbReference>
<dbReference type="AlphaFoldDB" id="A0ABD3DLE2"/>
<dbReference type="Pfam" id="PF00891">
    <property type="entry name" value="Methyltransf_2"/>
    <property type="match status" value="1"/>
</dbReference>
<feature type="domain" description="O-methyltransferase dimerisation" evidence="7">
    <location>
        <begin position="24"/>
        <end position="112"/>
    </location>
</feature>
<organism evidence="8 9">
    <name type="scientific">Castilleja foliolosa</name>
    <dbReference type="NCBI Taxonomy" id="1961234"/>
    <lineage>
        <taxon>Eukaryota</taxon>
        <taxon>Viridiplantae</taxon>
        <taxon>Streptophyta</taxon>
        <taxon>Embryophyta</taxon>
        <taxon>Tracheophyta</taxon>
        <taxon>Spermatophyta</taxon>
        <taxon>Magnoliopsida</taxon>
        <taxon>eudicotyledons</taxon>
        <taxon>Gunneridae</taxon>
        <taxon>Pentapetalae</taxon>
        <taxon>asterids</taxon>
        <taxon>lamiids</taxon>
        <taxon>Lamiales</taxon>
        <taxon>Orobanchaceae</taxon>
        <taxon>Pedicularideae</taxon>
        <taxon>Castillejinae</taxon>
        <taxon>Castilleja</taxon>
    </lineage>
</organism>
<dbReference type="InterPro" id="IPR036390">
    <property type="entry name" value="WH_DNA-bd_sf"/>
</dbReference>
<dbReference type="InterPro" id="IPR036388">
    <property type="entry name" value="WH-like_DNA-bd_sf"/>
</dbReference>
<dbReference type="PIRSF" id="PIRSF005739">
    <property type="entry name" value="O-mtase"/>
    <property type="match status" value="1"/>
</dbReference>
<proteinExistence type="inferred from homology"/>
<dbReference type="EMBL" id="JAVIJP010000016">
    <property type="protein sequence ID" value="KAL3642466.1"/>
    <property type="molecule type" value="Genomic_DNA"/>
</dbReference>
<evidence type="ECO:0000313" key="9">
    <source>
        <dbReference type="Proteomes" id="UP001632038"/>
    </source>
</evidence>
<accession>A0ABD3DLE2</accession>
<evidence type="ECO:0000259" key="6">
    <source>
        <dbReference type="Pfam" id="PF00891"/>
    </source>
</evidence>
<dbReference type="InterPro" id="IPR012967">
    <property type="entry name" value="COMT_dimerisation"/>
</dbReference>
<keyword evidence="9" id="KW-1185">Reference proteome</keyword>
<keyword evidence="2" id="KW-0808">Transferase</keyword>
<keyword evidence="3" id="KW-0949">S-adenosyl-L-methionine</keyword>